<accession>A0A317L1L2</accession>
<evidence type="ECO:0000256" key="7">
    <source>
        <dbReference type="SAM" id="SignalP"/>
    </source>
</evidence>
<evidence type="ECO:0000256" key="4">
    <source>
        <dbReference type="ARBA" id="ARBA00022729"/>
    </source>
</evidence>
<dbReference type="PANTHER" id="PTHR30532">
    <property type="entry name" value="IRON III DICITRATE-BINDING PERIPLASMIC PROTEIN"/>
    <property type="match status" value="1"/>
</dbReference>
<dbReference type="OrthoDB" id="2417096at2"/>
<gene>
    <name evidence="9" type="ORF">DLJ74_01890</name>
</gene>
<dbReference type="InterPro" id="IPR051313">
    <property type="entry name" value="Bact_iron-sidero_bind"/>
</dbReference>
<evidence type="ECO:0000256" key="5">
    <source>
        <dbReference type="SAM" id="Coils"/>
    </source>
</evidence>
<proteinExistence type="inferred from homology"/>
<dbReference type="SUPFAM" id="SSF53807">
    <property type="entry name" value="Helical backbone' metal receptor"/>
    <property type="match status" value="1"/>
</dbReference>
<keyword evidence="10" id="KW-1185">Reference proteome</keyword>
<dbReference type="Pfam" id="PF01497">
    <property type="entry name" value="Peripla_BP_2"/>
    <property type="match status" value="1"/>
</dbReference>
<keyword evidence="4 7" id="KW-0732">Signal</keyword>
<dbReference type="GO" id="GO:0030288">
    <property type="term" value="C:outer membrane-bounded periplasmic space"/>
    <property type="evidence" value="ECO:0007669"/>
    <property type="project" value="TreeGrafter"/>
</dbReference>
<evidence type="ECO:0000256" key="2">
    <source>
        <dbReference type="ARBA" id="ARBA00008814"/>
    </source>
</evidence>
<evidence type="ECO:0000259" key="8">
    <source>
        <dbReference type="PROSITE" id="PS50983"/>
    </source>
</evidence>
<comment type="subcellular location">
    <subcellularLocation>
        <location evidence="1">Cell membrane</location>
        <topology evidence="1">Lipid-anchor</topology>
    </subcellularLocation>
</comment>
<dbReference type="PANTHER" id="PTHR30532:SF1">
    <property type="entry name" value="IRON(3+)-HYDROXAMATE-BINDING PROTEIN FHUD"/>
    <property type="match status" value="1"/>
</dbReference>
<dbReference type="EMBL" id="QGTD01000004">
    <property type="protein sequence ID" value="PWU69702.1"/>
    <property type="molecule type" value="Genomic_DNA"/>
</dbReference>
<dbReference type="Gene3D" id="3.40.50.1980">
    <property type="entry name" value="Nitrogenase molybdenum iron protein domain"/>
    <property type="match status" value="2"/>
</dbReference>
<keyword evidence="5" id="KW-0175">Coiled coil</keyword>
<name>A0A317L1L2_9BACI</name>
<dbReference type="PROSITE" id="PS50983">
    <property type="entry name" value="FE_B12_PBP"/>
    <property type="match status" value="1"/>
</dbReference>
<sequence>MKKSLLAILLFMLFFLAACGGNEQENDDNTEESNTEDTSEFSPVTVEGENGEVTISEKPERIIAPYMEDALVALGVKPVAQWFLGGSPQEYLQDELADVDTIEWNMPLEQTLSYEPDLLILSALDNMEGQLSDYENIATTYVFKPEDLADVRKQVTIVGKLLGKEQEAEDRIDQYEEKIASAKEALSDTVGEETVAVLWAIGDQYFMFEQDRHTGEVIYGELGLKPSPLTVELGEAEETWNPISLEKIAELETDHLFLLGEEDAAGIQTLQNSEVYKSLPVVQNEQVYRITDASNWTNRGIVAFEKTVDDILEAFGE</sequence>
<evidence type="ECO:0000313" key="9">
    <source>
        <dbReference type="EMBL" id="PWU69702.1"/>
    </source>
</evidence>
<dbReference type="AlphaFoldDB" id="A0A317L1L2"/>
<feature type="signal peptide" evidence="7">
    <location>
        <begin position="1"/>
        <end position="20"/>
    </location>
</feature>
<feature type="coiled-coil region" evidence="5">
    <location>
        <begin position="158"/>
        <end position="192"/>
    </location>
</feature>
<evidence type="ECO:0000256" key="3">
    <source>
        <dbReference type="ARBA" id="ARBA00022448"/>
    </source>
</evidence>
<dbReference type="GO" id="GO:1901678">
    <property type="term" value="P:iron coordination entity transport"/>
    <property type="evidence" value="ECO:0007669"/>
    <property type="project" value="UniProtKB-ARBA"/>
</dbReference>
<reference evidence="9 10" key="1">
    <citation type="submission" date="2018-05" db="EMBL/GenBank/DDBJ databases">
        <title>Genomic analysis of Gracilibacillus dipsosauri DD1 reveals novel features of a salt-tolerant amylase.</title>
        <authorList>
            <person name="Deutch C.E."/>
            <person name="Yang S."/>
        </authorList>
    </citation>
    <scope>NUCLEOTIDE SEQUENCE [LARGE SCALE GENOMIC DNA]</scope>
    <source>
        <strain evidence="9 10">DD1</strain>
    </source>
</reference>
<organism evidence="9 10">
    <name type="scientific">Gracilibacillus dipsosauri</name>
    <dbReference type="NCBI Taxonomy" id="178340"/>
    <lineage>
        <taxon>Bacteria</taxon>
        <taxon>Bacillati</taxon>
        <taxon>Bacillota</taxon>
        <taxon>Bacilli</taxon>
        <taxon>Bacillales</taxon>
        <taxon>Bacillaceae</taxon>
        <taxon>Gracilibacillus</taxon>
    </lineage>
</organism>
<evidence type="ECO:0000256" key="6">
    <source>
        <dbReference type="SAM" id="MobiDB-lite"/>
    </source>
</evidence>
<dbReference type="PROSITE" id="PS51257">
    <property type="entry name" value="PROKAR_LIPOPROTEIN"/>
    <property type="match status" value="1"/>
</dbReference>
<feature type="region of interest" description="Disordered" evidence="6">
    <location>
        <begin position="24"/>
        <end position="52"/>
    </location>
</feature>
<evidence type="ECO:0000256" key="1">
    <source>
        <dbReference type="ARBA" id="ARBA00004193"/>
    </source>
</evidence>
<feature type="domain" description="Fe/B12 periplasmic-binding" evidence="8">
    <location>
        <begin position="59"/>
        <end position="317"/>
    </location>
</feature>
<feature type="compositionally biased region" description="Acidic residues" evidence="6">
    <location>
        <begin position="24"/>
        <end position="39"/>
    </location>
</feature>
<feature type="chain" id="PRO_5038632897" evidence="7">
    <location>
        <begin position="21"/>
        <end position="317"/>
    </location>
</feature>
<comment type="similarity">
    <text evidence="2">Belongs to the bacterial solute-binding protein 8 family.</text>
</comment>
<dbReference type="Proteomes" id="UP000245624">
    <property type="component" value="Unassembled WGS sequence"/>
</dbReference>
<protein>
    <submittedName>
        <fullName evidence="9">Ferrichrome ABC transporter substrate-binding protein</fullName>
    </submittedName>
</protein>
<dbReference type="InterPro" id="IPR002491">
    <property type="entry name" value="ABC_transptr_periplasmic_BD"/>
</dbReference>
<keyword evidence="3" id="KW-0813">Transport</keyword>
<evidence type="ECO:0000313" key="10">
    <source>
        <dbReference type="Proteomes" id="UP000245624"/>
    </source>
</evidence>
<dbReference type="RefSeq" id="WP_109983121.1">
    <property type="nucleotide sequence ID" value="NZ_JAJUIE010000003.1"/>
</dbReference>
<dbReference type="GO" id="GO:0005886">
    <property type="term" value="C:plasma membrane"/>
    <property type="evidence" value="ECO:0007669"/>
    <property type="project" value="UniProtKB-SubCell"/>
</dbReference>
<comment type="caution">
    <text evidence="9">The sequence shown here is derived from an EMBL/GenBank/DDBJ whole genome shotgun (WGS) entry which is preliminary data.</text>
</comment>